<dbReference type="OMA" id="SFNNHGP"/>
<name>A0A1U7LJK1_NEOID</name>
<proteinExistence type="predicted"/>
<gene>
    <name evidence="5" type="ORF">NEOLI_002433</name>
</gene>
<evidence type="ECO:0000256" key="1">
    <source>
        <dbReference type="ARBA" id="ARBA00022468"/>
    </source>
</evidence>
<dbReference type="Gene3D" id="2.30.29.30">
    <property type="entry name" value="Pleckstrin-homology domain (PH domain)/Phosphotyrosine-binding domain (PTB)"/>
    <property type="match status" value="1"/>
</dbReference>
<feature type="domain" description="Ras-GAP" evidence="4">
    <location>
        <begin position="652"/>
        <end position="848"/>
    </location>
</feature>
<dbReference type="SUPFAM" id="SSF48371">
    <property type="entry name" value="ARM repeat"/>
    <property type="match status" value="1"/>
</dbReference>
<dbReference type="SMART" id="SM00323">
    <property type="entry name" value="RasGAP"/>
    <property type="match status" value="1"/>
</dbReference>
<dbReference type="PANTHER" id="PTHR10194">
    <property type="entry name" value="RAS GTPASE-ACTIVATING PROTEINS"/>
    <property type="match status" value="1"/>
</dbReference>
<dbReference type="SUPFAM" id="SSF48350">
    <property type="entry name" value="GTPase activation domain, GAP"/>
    <property type="match status" value="1"/>
</dbReference>
<dbReference type="STRING" id="1198029.A0A1U7LJK1"/>
<dbReference type="InterPro" id="IPR008936">
    <property type="entry name" value="Rho_GTPase_activation_prot"/>
</dbReference>
<dbReference type="GO" id="GO:0005096">
    <property type="term" value="F:GTPase activator activity"/>
    <property type="evidence" value="ECO:0007669"/>
    <property type="project" value="UniProtKB-KW"/>
</dbReference>
<evidence type="ECO:0000313" key="6">
    <source>
        <dbReference type="Proteomes" id="UP000186594"/>
    </source>
</evidence>
<comment type="caution">
    <text evidence="5">The sequence shown here is derived from an EMBL/GenBank/DDBJ whole genome shotgun (WGS) entry which is preliminary data.</text>
</comment>
<dbReference type="GO" id="GO:0007165">
    <property type="term" value="P:signal transduction"/>
    <property type="evidence" value="ECO:0007669"/>
    <property type="project" value="UniProtKB-ARBA"/>
</dbReference>
<evidence type="ECO:0000256" key="2">
    <source>
        <dbReference type="ARBA" id="ARBA00022553"/>
    </source>
</evidence>
<dbReference type="GO" id="GO:0005938">
    <property type="term" value="C:cell cortex"/>
    <property type="evidence" value="ECO:0007669"/>
    <property type="project" value="UniProtKB-ARBA"/>
</dbReference>
<evidence type="ECO:0000256" key="3">
    <source>
        <dbReference type="SAM" id="MobiDB-lite"/>
    </source>
</evidence>
<reference evidence="5 6" key="1">
    <citation type="submission" date="2016-04" db="EMBL/GenBank/DDBJ databases">
        <title>Evolutionary innovation and constraint leading to complex multicellularity in the Ascomycota.</title>
        <authorList>
            <person name="Cisse O."/>
            <person name="Nguyen A."/>
            <person name="Hewitt D.A."/>
            <person name="Jedd G."/>
            <person name="Stajich J.E."/>
        </authorList>
    </citation>
    <scope>NUCLEOTIDE SEQUENCE [LARGE SCALE GENOMIC DNA]</scope>
    <source>
        <strain evidence="5 6">DAH-3</strain>
    </source>
</reference>
<dbReference type="InterPro" id="IPR011993">
    <property type="entry name" value="PH-like_dom_sf"/>
</dbReference>
<sequence length="2002" mass="225935">MDRVRADGEYASSEGSIRSPSAQSGDNNRKIDNIRDILQRHRSNVVSVLEEEEDAQLFTDSLSSCLESIQKTVRERAVELILKVVNPTNANGFRAIPNQESSMVAFWKFTTRITISFARIILNIRDVDQLMSTLTAMEKYLNDRNVLLQSNGNLAASGVELPERTGETTGVQVALLMLLYSPNPETCSRAVKIFGSICTCVRTVENSAVIEALRNTAMSDYPVFAELASESFVVMGRVAVQKQIRARLRLLTRPSAANLAAWEGAYRRWNSLTIYLKSHRKSNSLSGRAPTQDQSTFAEWSNLTGFLAALGGSRITDFISPKLHQAGADDDLLNQFIEQAACLLTHEDVAIRETIRETFGSEFGIRVFGLIFQEMERLVRQLFNGGSANVNAANTLLVDQIIVVLRTVVERMENPLHTSINYDLGAVVMLLSKYVSNLGKDSTSIKIKACGLIETISRKKEILAFAEERKVQSLLMTILCSWMEFSTRTVDRVQKELDLMALKATEPLLYQLMLLPCDEEDSVESRRKLVKMLFTFILEILKRSSRPEDKEGKEVAMIRELTTQSLSNLVTANLESGLELVLGIGQQDDVRTRIAAMQILTRVLLQLSKEYGPRIEDLTVLNEDDRLARVIEVRYCRFTELIAVVDACPASEVDSYAEILFNIFDCEAEGLLALEVLKEIITDELEQSIEQTGILRRNSMATKMLSAFAQAHGSEYLKTVLQPIIHDLLEHSGQLNIELDPQKAGPDVDLSDNVMQLILVTQRVIDQICDSVKDFPVLLRDICAHIDLKASELHPRSATKAVGGFVFLRFICPAIVSPDSEELTKLTIGKENRRGLMLIAKVIQNLANDMLFGAKESYMEVLNDFLQENIFKINEFLRDIALPIDSEEKMIVRRTLIQGDSAVFHQYLYEHQERIRKSYMTRLLQKIQDDMDLAKIDGELQSKLRNSFSKLSNLLSGLGAPPKNTTIDSIGPTPIRHGNPTVNILTRGSNCNLDIVKSLKCLYVAGISKAKRPVILYIPRRFNPVQADFDMLYVHLFELINSFSGTQGFELFVDFTGYTMDVAIPSTWVNNTTAMISHDARNEARAIYMHNINWLYCKKIKKELRQNIFQLKITDQMIFTSTREDLERYISLNDVELSADTLALMKTPDVFYRPVVRISRMHRVNCSFALIDHHIKITTLKKQEIRLSMASYLTDVYHISTLEEIHPSHTALDDEFILRFGRVSMMFASHERGSILKTLQDAKTRYEREKSPVIPDRVWSPSISIPGLLHMSFLNMCGDDIELRLAAYDLLSALVSSFSISVDRKLLPAKGLYVPIDYTHFLPMMSTQLAMAEPSLAAEFVTEFLGINFVSPFLTALGNVLPMENHNEVYVPKLKSIIRALIEITGKETELSPLLQGRIWYPLSTVDYVVPIMLNELIQYACLYGYDSPQGGVIFRTITTIASLQVRGHVLLRLQKLLNTPSQRPIKSLSEHSSWGEMATLIMILLHTSFHDSEQSLLFLPETLHITTLLVNIGPTMIRQALHRLLVNTVQALHGAPNASDDHHARISRCLKELSEPKIEYVFGLHIHSNMEKLMDDPKFSTLETLMDVGMKVTEWAAPTIDISNVWRAKWMSMATSSAFMNNSVIQPRAFVVMGTLANEDVDDDLLYQVLVALRDSLRHFNETHDHDLLLSISSALAKMASSLSPSSRYITEMFWLAIALCRINYLPLSLHGVMLAHSCIRTLAVYGFFQRENSQIVLLRSRSTLHEAFDGMDKTMGISFSESRTFAVAVCGTVLPGLFEATTRTATLAFLKTALEVIPAQRSRKSIIDERRHVPESVFAFLILLLPMTTNVAERREILWLAGLDEMDVNDLDLPRKICARVSFSENSLVLLYLTLIWAMINARDGIGEFAEYHLFGFLAELSDTVMDTFLIIYDDIAALLRRALNYNQHTGLLSSIDFIVSSVNMARQGTDYRPKRSKWSDYLEQMHFGGLLQRNSLSNPHGQMMSNIRMTCNLIDTMTS</sequence>
<feature type="compositionally biased region" description="Polar residues" evidence="3">
    <location>
        <begin position="13"/>
        <end position="26"/>
    </location>
</feature>
<dbReference type="Gene3D" id="1.10.506.10">
    <property type="entry name" value="GTPase Activation - p120gap, domain 1"/>
    <property type="match status" value="2"/>
</dbReference>
<protein>
    <submittedName>
        <fullName evidence="5">Neurofibromin</fullName>
    </submittedName>
</protein>
<dbReference type="PROSITE" id="PS50018">
    <property type="entry name" value="RAS_GTPASE_ACTIV_2"/>
    <property type="match status" value="1"/>
</dbReference>
<accession>A0A1U7LJK1</accession>
<dbReference type="InterPro" id="IPR001936">
    <property type="entry name" value="RasGAP_dom"/>
</dbReference>
<dbReference type="InterPro" id="IPR023152">
    <property type="entry name" value="RasGAP_CS"/>
</dbReference>
<dbReference type="InterPro" id="IPR039360">
    <property type="entry name" value="Ras_GTPase"/>
</dbReference>
<feature type="region of interest" description="Disordered" evidence="3">
    <location>
        <begin position="1"/>
        <end position="30"/>
    </location>
</feature>
<keyword evidence="6" id="KW-1185">Reference proteome</keyword>
<dbReference type="InterPro" id="IPR001251">
    <property type="entry name" value="CRAL-TRIO_dom"/>
</dbReference>
<dbReference type="OrthoDB" id="28245at2759"/>
<keyword evidence="1" id="KW-0343">GTPase activation</keyword>
<organism evidence="5 6">
    <name type="scientific">Neolecta irregularis (strain DAH-3)</name>
    <dbReference type="NCBI Taxonomy" id="1198029"/>
    <lineage>
        <taxon>Eukaryota</taxon>
        <taxon>Fungi</taxon>
        <taxon>Dikarya</taxon>
        <taxon>Ascomycota</taxon>
        <taxon>Taphrinomycotina</taxon>
        <taxon>Neolectales</taxon>
        <taxon>Neolectaceae</taxon>
        <taxon>Neolecta</taxon>
    </lineage>
</organism>
<dbReference type="PANTHER" id="PTHR10194:SF142">
    <property type="entry name" value="NEUROFIBROMIN"/>
    <property type="match status" value="1"/>
</dbReference>
<keyword evidence="2" id="KW-0597">Phosphoprotein</keyword>
<dbReference type="InterPro" id="IPR016024">
    <property type="entry name" value="ARM-type_fold"/>
</dbReference>
<dbReference type="Pfam" id="PF13716">
    <property type="entry name" value="CRAL_TRIO_2"/>
    <property type="match status" value="1"/>
</dbReference>
<evidence type="ECO:0000259" key="4">
    <source>
        <dbReference type="PROSITE" id="PS50018"/>
    </source>
</evidence>
<evidence type="ECO:0000313" key="5">
    <source>
        <dbReference type="EMBL" id="OLL22701.1"/>
    </source>
</evidence>
<dbReference type="PROSITE" id="PS00509">
    <property type="entry name" value="RAS_GTPASE_ACTIV_1"/>
    <property type="match status" value="1"/>
</dbReference>
<dbReference type="Proteomes" id="UP000186594">
    <property type="component" value="Unassembled WGS sequence"/>
</dbReference>
<dbReference type="EMBL" id="LXFE01002924">
    <property type="protein sequence ID" value="OLL22701.1"/>
    <property type="molecule type" value="Genomic_DNA"/>
</dbReference>
<dbReference type="InterPro" id="IPR036865">
    <property type="entry name" value="CRAL-TRIO_dom_sf"/>
</dbReference>
<dbReference type="GO" id="GO:0032153">
    <property type="term" value="C:cell division site"/>
    <property type="evidence" value="ECO:0007669"/>
    <property type="project" value="UniProtKB-ARBA"/>
</dbReference>
<dbReference type="Pfam" id="PF00616">
    <property type="entry name" value="RasGAP"/>
    <property type="match status" value="2"/>
</dbReference>
<dbReference type="Gene3D" id="3.40.525.10">
    <property type="entry name" value="CRAL-TRIO lipid binding domain"/>
    <property type="match status" value="1"/>
</dbReference>